<keyword evidence="1" id="KW-1133">Transmembrane helix</keyword>
<dbReference type="OrthoDB" id="5767259at2"/>
<evidence type="ECO:0000313" key="3">
    <source>
        <dbReference type="Proteomes" id="UP000241788"/>
    </source>
</evidence>
<sequence length="209" mass="22275">MSAPLPLSAADRRLRNLSVLGLVIVMLAVAVIAYLAWWQPWQAAHERATQLAERQARAQALLAEGDAVRTALAQADIAVRQQPLWLPLADRAQAIDVMAGQVDQAVAVVGDNGQRCKVQSRNPVEEAAAGRLTRVALSIRLRCGNSEWLRLSHILESGQPPLALDDIAISAPPQYPGAMLGTEAGVLDISFKIMAFLPPGSPGAAEISP</sequence>
<evidence type="ECO:0000256" key="1">
    <source>
        <dbReference type="SAM" id="Phobius"/>
    </source>
</evidence>
<gene>
    <name evidence="2" type="ORF">SAMN05421546_0391</name>
</gene>
<dbReference type="EMBL" id="FTLW01000001">
    <property type="protein sequence ID" value="SIP95958.1"/>
    <property type="molecule type" value="Genomic_DNA"/>
</dbReference>
<keyword evidence="3" id="KW-1185">Reference proteome</keyword>
<keyword evidence="1" id="KW-0812">Transmembrane</keyword>
<organism evidence="2 3">
    <name type="scientific">Solilutibacter tolerans</name>
    <dbReference type="NCBI Taxonomy" id="1604334"/>
    <lineage>
        <taxon>Bacteria</taxon>
        <taxon>Pseudomonadati</taxon>
        <taxon>Pseudomonadota</taxon>
        <taxon>Gammaproteobacteria</taxon>
        <taxon>Lysobacterales</taxon>
        <taxon>Lysobacteraceae</taxon>
        <taxon>Solilutibacter</taxon>
    </lineage>
</organism>
<dbReference type="STRING" id="1604334.SAMN05421546_0391"/>
<keyword evidence="1" id="KW-0472">Membrane</keyword>
<protein>
    <submittedName>
        <fullName evidence="2">Type II secretion system (T2SS), protein M subtype b</fullName>
    </submittedName>
</protein>
<dbReference type="Proteomes" id="UP000241788">
    <property type="component" value="Unassembled WGS sequence"/>
</dbReference>
<dbReference type="NCBIfam" id="NF040576">
    <property type="entry name" value="T2SS_GspM_XpsM"/>
    <property type="match status" value="1"/>
</dbReference>
<dbReference type="AlphaFoldDB" id="A0A1N6NUZ2"/>
<reference evidence="3" key="1">
    <citation type="submission" date="2017-01" db="EMBL/GenBank/DDBJ databases">
        <authorList>
            <person name="Varghese N."/>
            <person name="Submissions S."/>
        </authorList>
    </citation>
    <scope>NUCLEOTIDE SEQUENCE [LARGE SCALE GENOMIC DNA]</scope>
    <source>
        <strain evidence="3">UM1</strain>
    </source>
</reference>
<dbReference type="InterPro" id="IPR034756">
    <property type="entry name" value="T2SSM_b"/>
</dbReference>
<evidence type="ECO:0000313" key="2">
    <source>
        <dbReference type="EMBL" id="SIP95958.1"/>
    </source>
</evidence>
<proteinExistence type="predicted"/>
<dbReference type="RefSeq" id="WP_076584774.1">
    <property type="nucleotide sequence ID" value="NZ_FTLW01000001.1"/>
</dbReference>
<name>A0A1N6NUZ2_9GAMM</name>
<accession>A0A1N6NUZ2</accession>
<feature type="transmembrane region" description="Helical" evidence="1">
    <location>
        <begin position="17"/>
        <end position="37"/>
    </location>
</feature>
<dbReference type="Pfam" id="PF10741">
    <property type="entry name" value="T2SSM_b"/>
    <property type="match status" value="1"/>
</dbReference>